<gene>
    <name evidence="1" type="ORF">K444DRAFT_548835</name>
</gene>
<organism evidence="1 2">
    <name type="scientific">Hyaloscypha bicolor E</name>
    <dbReference type="NCBI Taxonomy" id="1095630"/>
    <lineage>
        <taxon>Eukaryota</taxon>
        <taxon>Fungi</taxon>
        <taxon>Dikarya</taxon>
        <taxon>Ascomycota</taxon>
        <taxon>Pezizomycotina</taxon>
        <taxon>Leotiomycetes</taxon>
        <taxon>Helotiales</taxon>
        <taxon>Hyaloscyphaceae</taxon>
        <taxon>Hyaloscypha</taxon>
        <taxon>Hyaloscypha bicolor</taxon>
    </lineage>
</organism>
<name>A0A2J6SG41_9HELO</name>
<keyword evidence="2" id="KW-1185">Reference proteome</keyword>
<accession>A0A2J6SG41</accession>
<dbReference type="EMBL" id="KZ613919">
    <property type="protein sequence ID" value="PMD49714.1"/>
    <property type="molecule type" value="Genomic_DNA"/>
</dbReference>
<proteinExistence type="predicted"/>
<dbReference type="Proteomes" id="UP000235371">
    <property type="component" value="Unassembled WGS sequence"/>
</dbReference>
<sequence>VRRGRKYKSAELEAPELTNKMARMSNAPKPASALVIQASRTQIAEDEIEPELWRAPVAWMY</sequence>
<evidence type="ECO:0000313" key="2">
    <source>
        <dbReference type="Proteomes" id="UP000235371"/>
    </source>
</evidence>
<dbReference type="AlphaFoldDB" id="A0A2J6SG41"/>
<protein>
    <submittedName>
        <fullName evidence="1">Uncharacterized protein</fullName>
    </submittedName>
</protein>
<reference evidence="1 2" key="1">
    <citation type="submission" date="2016-04" db="EMBL/GenBank/DDBJ databases">
        <title>A degradative enzymes factory behind the ericoid mycorrhizal symbiosis.</title>
        <authorList>
            <consortium name="DOE Joint Genome Institute"/>
            <person name="Martino E."/>
            <person name="Morin E."/>
            <person name="Grelet G."/>
            <person name="Kuo A."/>
            <person name="Kohler A."/>
            <person name="Daghino S."/>
            <person name="Barry K."/>
            <person name="Choi C."/>
            <person name="Cichocki N."/>
            <person name="Clum A."/>
            <person name="Copeland A."/>
            <person name="Hainaut M."/>
            <person name="Haridas S."/>
            <person name="Labutti K."/>
            <person name="Lindquist E."/>
            <person name="Lipzen A."/>
            <person name="Khouja H.-R."/>
            <person name="Murat C."/>
            <person name="Ohm R."/>
            <person name="Olson A."/>
            <person name="Spatafora J."/>
            <person name="Veneault-Fourrey C."/>
            <person name="Henrissat B."/>
            <person name="Grigoriev I."/>
            <person name="Martin F."/>
            <person name="Perotto S."/>
        </authorList>
    </citation>
    <scope>NUCLEOTIDE SEQUENCE [LARGE SCALE GENOMIC DNA]</scope>
    <source>
        <strain evidence="1 2">E</strain>
    </source>
</reference>
<dbReference type="RefSeq" id="XP_024726618.1">
    <property type="nucleotide sequence ID" value="XM_024876401.1"/>
</dbReference>
<dbReference type="GeneID" id="36584480"/>
<evidence type="ECO:0000313" key="1">
    <source>
        <dbReference type="EMBL" id="PMD49714.1"/>
    </source>
</evidence>
<dbReference type="OrthoDB" id="3563649at2759"/>
<feature type="non-terminal residue" evidence="1">
    <location>
        <position position="1"/>
    </location>
</feature>
<dbReference type="InParanoid" id="A0A2J6SG41"/>